<proteinExistence type="predicted"/>
<name>I1CZ58_9PSEU</name>
<sequence length="164" mass="17662">MVATLPFPIEFSLPEGWRSVNPDSIGADGPGFVALHTATSGPFTANITISGEVRDSSVSLEQIADETVARLRQTDPNVEVGKREHTGSPASPGFTQALRFRPVIEGSPREVYQLQALLGAPDRRDPGRRAVLHVAMTALPEQFAQLMGDFGKFLSTIRFEGSTA</sequence>
<protein>
    <recommendedName>
        <fullName evidence="3">DUF1795 domain-containing protein</fullName>
    </recommendedName>
</protein>
<reference evidence="1 2" key="1">
    <citation type="submission" date="2011-09" db="EMBL/GenBank/DDBJ databases">
        <authorList>
            <consortium name="US DOE Joint Genome Institute (JGI-PGF)"/>
            <person name="Lucas S."/>
            <person name="Han J."/>
            <person name="Lapidus A."/>
            <person name="Cheng J.-F."/>
            <person name="Goodwin L."/>
            <person name="Pitluck S."/>
            <person name="Peters L."/>
            <person name="Land M.L."/>
            <person name="Hauser L."/>
            <person name="Brambilla E."/>
            <person name="Klenk H.-P."/>
            <person name="Woyke T.J."/>
        </authorList>
    </citation>
    <scope>NUCLEOTIDE SEQUENCE [LARGE SCALE GENOMIC DNA]</scope>
    <source>
        <strain evidence="1 2">K62</strain>
    </source>
</reference>
<gene>
    <name evidence="1" type="ORF">SacglDRAFT_01047</name>
</gene>
<evidence type="ECO:0008006" key="3">
    <source>
        <dbReference type="Google" id="ProtNLM"/>
    </source>
</evidence>
<organism evidence="1 2">
    <name type="scientific">Saccharomonospora glauca K62</name>
    <dbReference type="NCBI Taxonomy" id="928724"/>
    <lineage>
        <taxon>Bacteria</taxon>
        <taxon>Bacillati</taxon>
        <taxon>Actinomycetota</taxon>
        <taxon>Actinomycetes</taxon>
        <taxon>Pseudonocardiales</taxon>
        <taxon>Pseudonocardiaceae</taxon>
        <taxon>Saccharomonospora</taxon>
    </lineage>
</organism>
<dbReference type="STRING" id="928724.SacglDRAFT_01047"/>
<evidence type="ECO:0000313" key="2">
    <source>
        <dbReference type="Proteomes" id="UP000005087"/>
    </source>
</evidence>
<dbReference type="eggNOG" id="COG5435">
    <property type="taxonomic scope" value="Bacteria"/>
</dbReference>
<dbReference type="Gene3D" id="3.40.1000.10">
    <property type="entry name" value="Mog1/PsbP, alpha/beta/alpha sandwich"/>
    <property type="match status" value="1"/>
</dbReference>
<dbReference type="AlphaFoldDB" id="I1CZ58"/>
<accession>I1CZ58</accession>
<dbReference type="Proteomes" id="UP000005087">
    <property type="component" value="Chromosome"/>
</dbReference>
<dbReference type="EMBL" id="CM001484">
    <property type="protein sequence ID" value="EIE97982.1"/>
    <property type="molecule type" value="Genomic_DNA"/>
</dbReference>
<dbReference type="HOGENOM" id="CLU_106304_0_0_11"/>
<evidence type="ECO:0000313" key="1">
    <source>
        <dbReference type="EMBL" id="EIE97982.1"/>
    </source>
</evidence>
<dbReference type="OrthoDB" id="3686643at2"/>
<keyword evidence="2" id="KW-1185">Reference proteome</keyword>
<reference evidence="2" key="2">
    <citation type="submission" date="2012-01" db="EMBL/GenBank/DDBJ databases">
        <title>Noncontiguous Finished sequence of chromosome of Saccharomonospora glauca K62.</title>
        <authorList>
            <consortium name="US DOE Joint Genome Institute"/>
            <person name="Lucas S."/>
            <person name="Han J."/>
            <person name="Lapidus A."/>
            <person name="Cheng J.-F."/>
            <person name="Goodwin L."/>
            <person name="Pitluck S."/>
            <person name="Peters L."/>
            <person name="Mikhailova N."/>
            <person name="Held B."/>
            <person name="Detter J.C."/>
            <person name="Han C."/>
            <person name="Tapia R."/>
            <person name="Land M."/>
            <person name="Hauser L."/>
            <person name="Kyrpides N."/>
            <person name="Ivanova N."/>
            <person name="Pagani I."/>
            <person name="Brambilla E.-M."/>
            <person name="Klenk H.-P."/>
            <person name="Woyke T."/>
        </authorList>
    </citation>
    <scope>NUCLEOTIDE SEQUENCE [LARGE SCALE GENOMIC DNA]</scope>
    <source>
        <strain evidence="2">K62</strain>
    </source>
</reference>